<dbReference type="InterPro" id="IPR035985">
    <property type="entry name" value="Ubiquitin-activating_enz"/>
</dbReference>
<proteinExistence type="predicted"/>
<dbReference type="Pfam" id="PF00899">
    <property type="entry name" value="ThiF"/>
    <property type="match status" value="1"/>
</dbReference>
<dbReference type="PANTHER" id="PTHR43267">
    <property type="entry name" value="TRNA THREONYLCARBAMOYLADENOSINE DEHYDRATASE"/>
    <property type="match status" value="1"/>
</dbReference>
<dbReference type="Proteomes" id="UP001564408">
    <property type="component" value="Unassembled WGS sequence"/>
</dbReference>
<keyword evidence="2" id="KW-0548">Nucleotidyltransferase</keyword>
<protein>
    <submittedName>
        <fullName evidence="2">ThiF family adenylyltransferase</fullName>
    </submittedName>
</protein>
<gene>
    <name evidence="2" type="ORF">ABC977_06625</name>
</gene>
<keyword evidence="3" id="KW-1185">Reference proteome</keyword>
<name>A0ABV4BE27_9GAMM</name>
<comment type="caution">
    <text evidence="2">The sequence shown here is derived from an EMBL/GenBank/DDBJ whole genome shotgun (WGS) entry which is preliminary data.</text>
</comment>
<dbReference type="GO" id="GO:0016779">
    <property type="term" value="F:nucleotidyltransferase activity"/>
    <property type="evidence" value="ECO:0007669"/>
    <property type="project" value="UniProtKB-KW"/>
</dbReference>
<reference evidence="2 3" key="1">
    <citation type="submission" date="2024-05" db="EMBL/GenBank/DDBJ databases">
        <title>Genome Sequence and Characterization of the New Strain Purple Sulfur Bacterium of Genus Thioalkalicoccus.</title>
        <authorList>
            <person name="Bryantseva I.A."/>
            <person name="Kyndt J.A."/>
            <person name="Imhoff J.F."/>
        </authorList>
    </citation>
    <scope>NUCLEOTIDE SEQUENCE [LARGE SCALE GENOMIC DNA]</scope>
    <source>
        <strain evidence="2 3">Um2</strain>
    </source>
</reference>
<dbReference type="Gene3D" id="3.40.50.720">
    <property type="entry name" value="NAD(P)-binding Rossmann-like Domain"/>
    <property type="match status" value="1"/>
</dbReference>
<dbReference type="InterPro" id="IPR045886">
    <property type="entry name" value="ThiF/MoeB/HesA"/>
</dbReference>
<accession>A0ABV4BE27</accession>
<dbReference type="InterPro" id="IPR000594">
    <property type="entry name" value="ThiF_NAD_FAD-bd"/>
</dbReference>
<feature type="domain" description="THIF-type NAD/FAD binding fold" evidence="1">
    <location>
        <begin position="14"/>
        <end position="261"/>
    </location>
</feature>
<dbReference type="SUPFAM" id="SSF69572">
    <property type="entry name" value="Activating enzymes of the ubiquitin-like proteins"/>
    <property type="match status" value="1"/>
</dbReference>
<keyword evidence="2" id="KW-0808">Transferase</keyword>
<sequence length="279" mass="29169">MEHYQTLTRRNTGYVPPAVQHRIRTTHLLVAGCGIGSTFAETAVRLGFEHLTLADGDVVDSHNLNRQAFATADVGRPKVSALADRLRAINPEVKIREVAANLGAANTQELVAAADLVFDTIDFLDLAAIIGLHDTCRSLHKPAITALAVGWGAGCIYFPPDSDWPFRRVFGIADQAAVDDVSYAAAFAPLVQRLADRLDPRVVEVVAQALTVMADGAPCPASQVAPGAAAVGALAATLVVRLLAGEPVTPAPHLLVMDLPTVLAGPGIDLSASPADGRG</sequence>
<dbReference type="PANTHER" id="PTHR43267:SF1">
    <property type="entry name" value="TRNA THREONYLCARBAMOYLADENOSINE DEHYDRATASE"/>
    <property type="match status" value="1"/>
</dbReference>
<evidence type="ECO:0000313" key="2">
    <source>
        <dbReference type="EMBL" id="MEY6432084.1"/>
    </source>
</evidence>
<evidence type="ECO:0000259" key="1">
    <source>
        <dbReference type="Pfam" id="PF00899"/>
    </source>
</evidence>
<dbReference type="RefSeq" id="WP_369666474.1">
    <property type="nucleotide sequence ID" value="NZ_JBDKXB010000006.1"/>
</dbReference>
<dbReference type="EMBL" id="JBDKXB010000006">
    <property type="protein sequence ID" value="MEY6432084.1"/>
    <property type="molecule type" value="Genomic_DNA"/>
</dbReference>
<evidence type="ECO:0000313" key="3">
    <source>
        <dbReference type="Proteomes" id="UP001564408"/>
    </source>
</evidence>
<organism evidence="2 3">
    <name type="scientific">Thioalkalicoccus limnaeus</name>
    <dbReference type="NCBI Taxonomy" id="120681"/>
    <lineage>
        <taxon>Bacteria</taxon>
        <taxon>Pseudomonadati</taxon>
        <taxon>Pseudomonadota</taxon>
        <taxon>Gammaproteobacteria</taxon>
        <taxon>Chromatiales</taxon>
        <taxon>Chromatiaceae</taxon>
        <taxon>Thioalkalicoccus</taxon>
    </lineage>
</organism>